<dbReference type="PROSITE" id="PS50294">
    <property type="entry name" value="WD_REPEATS_REGION"/>
    <property type="match status" value="1"/>
</dbReference>
<dbReference type="Pfam" id="PF00400">
    <property type="entry name" value="WD40"/>
    <property type="match status" value="1"/>
</dbReference>
<sequence>MAGGPTLTASSSTPSLALKAPFTSRALKVLSAHKRSVTGLDVLPASGNLVSCSLDGQLLVWDYVAGQVLHRFVHDKEEFRCLALRYDRPEVLVGTMQSSLLRYTLHETSAMSTSGLARMASRTSGRTTHGFDVASGLDGLGLDGPDDASDG</sequence>
<name>A0AAD3DZR0_9CHLO</name>
<protein>
    <submittedName>
        <fullName evidence="2">Uncharacterized protein</fullName>
    </submittedName>
</protein>
<keyword evidence="1" id="KW-0853">WD repeat</keyword>
<accession>A0AAD3DZR0</accession>
<evidence type="ECO:0000313" key="3">
    <source>
        <dbReference type="Proteomes" id="UP001054857"/>
    </source>
</evidence>
<dbReference type="SMART" id="SM00320">
    <property type="entry name" value="WD40"/>
    <property type="match status" value="1"/>
</dbReference>
<dbReference type="SUPFAM" id="SSF50978">
    <property type="entry name" value="WD40 repeat-like"/>
    <property type="match status" value="1"/>
</dbReference>
<gene>
    <name evidence="2" type="ORF">Agub_g13325</name>
</gene>
<organism evidence="2 3">
    <name type="scientific">Astrephomene gubernaculifera</name>
    <dbReference type="NCBI Taxonomy" id="47775"/>
    <lineage>
        <taxon>Eukaryota</taxon>
        <taxon>Viridiplantae</taxon>
        <taxon>Chlorophyta</taxon>
        <taxon>core chlorophytes</taxon>
        <taxon>Chlorophyceae</taxon>
        <taxon>CS clade</taxon>
        <taxon>Chlamydomonadales</taxon>
        <taxon>Astrephomenaceae</taxon>
        <taxon>Astrephomene</taxon>
    </lineage>
</organism>
<dbReference type="EMBL" id="BMAR01000043">
    <property type="protein sequence ID" value="GFR50999.1"/>
    <property type="molecule type" value="Genomic_DNA"/>
</dbReference>
<proteinExistence type="predicted"/>
<dbReference type="Proteomes" id="UP001054857">
    <property type="component" value="Unassembled WGS sequence"/>
</dbReference>
<evidence type="ECO:0000256" key="1">
    <source>
        <dbReference type="PROSITE-ProRule" id="PRU00221"/>
    </source>
</evidence>
<evidence type="ECO:0000313" key="2">
    <source>
        <dbReference type="EMBL" id="GFR50999.1"/>
    </source>
</evidence>
<dbReference type="InterPro" id="IPR036322">
    <property type="entry name" value="WD40_repeat_dom_sf"/>
</dbReference>
<dbReference type="InterPro" id="IPR001680">
    <property type="entry name" value="WD40_rpt"/>
</dbReference>
<reference evidence="2 3" key="1">
    <citation type="journal article" date="2021" name="Sci. Rep.">
        <title>Genome sequencing of the multicellular alga Astrephomene provides insights into convergent evolution of germ-soma differentiation.</title>
        <authorList>
            <person name="Yamashita S."/>
            <person name="Yamamoto K."/>
            <person name="Matsuzaki R."/>
            <person name="Suzuki S."/>
            <person name="Yamaguchi H."/>
            <person name="Hirooka S."/>
            <person name="Minakuchi Y."/>
            <person name="Miyagishima S."/>
            <person name="Kawachi M."/>
            <person name="Toyoda A."/>
            <person name="Nozaki H."/>
        </authorList>
    </citation>
    <scope>NUCLEOTIDE SEQUENCE [LARGE SCALE GENOMIC DNA]</scope>
    <source>
        <strain evidence="2 3">NIES-4017</strain>
    </source>
</reference>
<dbReference type="PROSITE" id="PS50082">
    <property type="entry name" value="WD_REPEATS_2"/>
    <property type="match status" value="1"/>
</dbReference>
<comment type="caution">
    <text evidence="2">The sequence shown here is derived from an EMBL/GenBank/DDBJ whole genome shotgun (WGS) entry which is preliminary data.</text>
</comment>
<dbReference type="AlphaFoldDB" id="A0AAD3DZR0"/>
<feature type="repeat" description="WD" evidence="1">
    <location>
        <begin position="30"/>
        <end position="71"/>
    </location>
</feature>
<dbReference type="InterPro" id="IPR015943">
    <property type="entry name" value="WD40/YVTN_repeat-like_dom_sf"/>
</dbReference>
<keyword evidence="3" id="KW-1185">Reference proteome</keyword>
<dbReference type="Gene3D" id="2.130.10.10">
    <property type="entry name" value="YVTN repeat-like/Quinoprotein amine dehydrogenase"/>
    <property type="match status" value="1"/>
</dbReference>